<dbReference type="InterPro" id="IPR002669">
    <property type="entry name" value="UreD"/>
</dbReference>
<dbReference type="EMBL" id="CP023778">
    <property type="protein sequence ID" value="ATL67609.1"/>
    <property type="molecule type" value="Genomic_DNA"/>
</dbReference>
<dbReference type="RefSeq" id="WP_098694737.1">
    <property type="nucleotide sequence ID" value="NZ_CP023778.1"/>
</dbReference>
<protein>
    <submittedName>
        <fullName evidence="2">Urease accessory protein</fullName>
    </submittedName>
</protein>
<dbReference type="Pfam" id="PF01774">
    <property type="entry name" value="UreD"/>
    <property type="match status" value="1"/>
</dbReference>
<name>A0A291RK05_9NOCA</name>
<evidence type="ECO:0000313" key="3">
    <source>
        <dbReference type="Proteomes" id="UP000221961"/>
    </source>
</evidence>
<evidence type="ECO:0000313" key="2">
    <source>
        <dbReference type="EMBL" id="ATL67609.1"/>
    </source>
</evidence>
<evidence type="ECO:0000256" key="1">
    <source>
        <dbReference type="ARBA" id="ARBA00023186"/>
    </source>
</evidence>
<dbReference type="KEGG" id="ntp:CRH09_16800"/>
<keyword evidence="1" id="KW-0143">Chaperone</keyword>
<gene>
    <name evidence="2" type="ORF">CRH09_16800</name>
</gene>
<proteinExistence type="predicted"/>
<accession>A0A291RK05</accession>
<dbReference type="Proteomes" id="UP000221961">
    <property type="component" value="Chromosome"/>
</dbReference>
<sequence>MRTELRIHAKAGALPDIHATGGLSARRTGRSTVHLIGTAATPLGGDELDITILVDPGARLTVRSVAATIALPGRLTRKSHAHWHFEIAGTLDFDPEPTVIAGGAHHESRTTVHLTETAHLRLRERIQIGRTGEDTGYWRGDLTADLPTHPLLRHRLDLGPHTPTDDPLSAPRALESELRYPDNRPPETIGLDSARLPLAAGGSLFTRTGRLLGSSA</sequence>
<dbReference type="AlphaFoldDB" id="A0A291RK05"/>
<dbReference type="GeneID" id="88359034"/>
<dbReference type="GO" id="GO:0016151">
    <property type="term" value="F:nickel cation binding"/>
    <property type="evidence" value="ECO:0007669"/>
    <property type="project" value="InterPro"/>
</dbReference>
<reference evidence="2 3" key="1">
    <citation type="submission" date="2017-10" db="EMBL/GenBank/DDBJ databases">
        <title>Comparative genomics between pathogenic Norcardia.</title>
        <authorList>
            <person name="Zeng L."/>
        </authorList>
    </citation>
    <scope>NUCLEOTIDE SEQUENCE [LARGE SCALE GENOMIC DNA]</scope>
    <source>
        <strain evidence="2 3">NC_YFY_NT001</strain>
    </source>
</reference>
<organism evidence="2 3">
    <name type="scientific">Nocardia terpenica</name>
    <dbReference type="NCBI Taxonomy" id="455432"/>
    <lineage>
        <taxon>Bacteria</taxon>
        <taxon>Bacillati</taxon>
        <taxon>Actinomycetota</taxon>
        <taxon>Actinomycetes</taxon>
        <taxon>Mycobacteriales</taxon>
        <taxon>Nocardiaceae</taxon>
        <taxon>Nocardia</taxon>
    </lineage>
</organism>